<dbReference type="Gene3D" id="2.40.50.140">
    <property type="entry name" value="Nucleic acid-binding proteins"/>
    <property type="match status" value="1"/>
</dbReference>
<dbReference type="EMBL" id="MHWD01000008">
    <property type="protein sequence ID" value="OHB04542.1"/>
    <property type="molecule type" value="Genomic_DNA"/>
</dbReference>
<keyword evidence="1" id="KW-0227">DNA damage</keyword>
<dbReference type="InterPro" id="IPR012340">
    <property type="entry name" value="NA-bd_OB-fold"/>
</dbReference>
<feature type="domain" description="DNA replication/recombination mediator RecO N-terminal" evidence="4">
    <location>
        <begin position="5"/>
        <end position="64"/>
    </location>
</feature>
<keyword evidence="3" id="KW-0234">DNA repair</keyword>
<keyword evidence="2" id="KW-0233">DNA recombination</keyword>
<dbReference type="Proteomes" id="UP000179283">
    <property type="component" value="Unassembled WGS sequence"/>
</dbReference>
<dbReference type="GO" id="GO:0006302">
    <property type="term" value="P:double-strand break repair"/>
    <property type="evidence" value="ECO:0007669"/>
    <property type="project" value="TreeGrafter"/>
</dbReference>
<evidence type="ECO:0000313" key="6">
    <source>
        <dbReference type="Proteomes" id="UP000179283"/>
    </source>
</evidence>
<evidence type="ECO:0000259" key="4">
    <source>
        <dbReference type="Pfam" id="PF11967"/>
    </source>
</evidence>
<evidence type="ECO:0000256" key="1">
    <source>
        <dbReference type="ARBA" id="ARBA00022763"/>
    </source>
</evidence>
<comment type="caution">
    <text evidence="5">The sequence shown here is derived from an EMBL/GenBank/DDBJ whole genome shotgun (WGS) entry which is preliminary data.</text>
</comment>
<dbReference type="Pfam" id="PF11967">
    <property type="entry name" value="RecO_N"/>
    <property type="match status" value="1"/>
</dbReference>
<dbReference type="InterPro" id="IPR022572">
    <property type="entry name" value="DNA_rep/recomb_RecO_N"/>
</dbReference>
<evidence type="ECO:0000256" key="3">
    <source>
        <dbReference type="ARBA" id="ARBA00023204"/>
    </source>
</evidence>
<reference evidence="5 6" key="1">
    <citation type="journal article" date="2016" name="Nat. Commun.">
        <title>Thousands of microbial genomes shed light on interconnected biogeochemical processes in an aquifer system.</title>
        <authorList>
            <person name="Anantharaman K."/>
            <person name="Brown C.T."/>
            <person name="Hug L.A."/>
            <person name="Sharon I."/>
            <person name="Castelle C.J."/>
            <person name="Probst A.J."/>
            <person name="Thomas B.C."/>
            <person name="Singh A."/>
            <person name="Wilkins M.J."/>
            <person name="Karaoz U."/>
            <person name="Brodie E.L."/>
            <person name="Williams K.H."/>
            <person name="Hubbard S.S."/>
            <person name="Banfield J.F."/>
        </authorList>
    </citation>
    <scope>NUCLEOTIDE SEQUENCE [LARGE SCALE GENOMIC DNA]</scope>
</reference>
<evidence type="ECO:0000313" key="5">
    <source>
        <dbReference type="EMBL" id="OHB04542.1"/>
    </source>
</evidence>
<organism evidence="5 6">
    <name type="scientific">Candidatus Zambryskibacteria bacterium RIFCSPLOWO2_01_FULL_43_17</name>
    <dbReference type="NCBI Taxonomy" id="1802760"/>
    <lineage>
        <taxon>Bacteria</taxon>
        <taxon>Candidatus Zambryskiibacteriota</taxon>
    </lineage>
</organism>
<dbReference type="SUPFAM" id="SSF50249">
    <property type="entry name" value="Nucleic acid-binding proteins"/>
    <property type="match status" value="1"/>
</dbReference>
<gene>
    <name evidence="5" type="ORF">A2920_01185</name>
</gene>
<name>A0A1G2U6I1_9BACT</name>
<proteinExistence type="predicted"/>
<dbReference type="GO" id="GO:0043590">
    <property type="term" value="C:bacterial nucleoid"/>
    <property type="evidence" value="ECO:0007669"/>
    <property type="project" value="TreeGrafter"/>
</dbReference>
<accession>A0A1G2U6I1</accession>
<dbReference type="PANTHER" id="PTHR33991:SF1">
    <property type="entry name" value="DNA REPAIR PROTEIN RECO"/>
    <property type="match status" value="1"/>
</dbReference>
<dbReference type="AlphaFoldDB" id="A0A1G2U6I1"/>
<dbReference type="PANTHER" id="PTHR33991">
    <property type="entry name" value="DNA REPAIR PROTEIN RECO"/>
    <property type="match status" value="1"/>
</dbReference>
<dbReference type="InterPro" id="IPR003717">
    <property type="entry name" value="RecO"/>
</dbReference>
<dbReference type="GO" id="GO:0006310">
    <property type="term" value="P:DNA recombination"/>
    <property type="evidence" value="ECO:0007669"/>
    <property type="project" value="UniProtKB-KW"/>
</dbReference>
<evidence type="ECO:0000256" key="2">
    <source>
        <dbReference type="ARBA" id="ARBA00023172"/>
    </source>
</evidence>
<protein>
    <recommendedName>
        <fullName evidence="4">DNA replication/recombination mediator RecO N-terminal domain-containing protein</fullName>
    </recommendedName>
</protein>
<sequence>MAYHVYTTEGWILRGTPIGEADKYFHILTRDLGVVTARARSVRLGVSKLSPALVDFSFSILSFVKGKYSWRLVGAKSADNTYKGLESKPEKRVLWVRFLDVLRQLIHEEEKDKVPYEITKDFYDALVKRDYSSEELKSLECLAMFYLLKTLGYIEEKISYKEILSVPFFDENSIIRARVIRKELIDELNRALSASRS</sequence>